<dbReference type="Gene3D" id="3.30.830.10">
    <property type="entry name" value="Metalloenzyme, LuxS/M16 peptidase-like"/>
    <property type="match status" value="4"/>
</dbReference>
<evidence type="ECO:0000313" key="2">
    <source>
        <dbReference type="EMBL" id="CDH44811.1"/>
    </source>
</evidence>
<dbReference type="InterPro" id="IPR013578">
    <property type="entry name" value="Peptidase_M16C_assoc"/>
</dbReference>
<dbReference type="Pfam" id="PF05193">
    <property type="entry name" value="Peptidase_M16_C"/>
    <property type="match status" value="1"/>
</dbReference>
<accession>A0A7U7GAL4</accession>
<dbReference type="RefSeq" id="WP_034431983.1">
    <property type="nucleotide sequence ID" value="NZ_CBTK010000101.1"/>
</dbReference>
<dbReference type="InterPro" id="IPR011765">
    <property type="entry name" value="Pept_M16_N"/>
</dbReference>
<protein>
    <submittedName>
        <fullName evidence="2">Peptidase M16C associated domain protein</fullName>
    </submittedName>
</protein>
<dbReference type="Proteomes" id="UP000019184">
    <property type="component" value="Unassembled WGS sequence"/>
</dbReference>
<dbReference type="Pfam" id="PF22516">
    <property type="entry name" value="PreP_C"/>
    <property type="match status" value="1"/>
</dbReference>
<organism evidence="2 3">
    <name type="scientific">Candidatus Contendobacter odensis Run_B_J11</name>
    <dbReference type="NCBI Taxonomy" id="1400861"/>
    <lineage>
        <taxon>Bacteria</taxon>
        <taxon>Pseudomonadati</taxon>
        <taxon>Pseudomonadota</taxon>
        <taxon>Gammaproteobacteria</taxon>
        <taxon>Candidatus Competibacteraceae</taxon>
        <taxon>Candidatus Contendibacter</taxon>
    </lineage>
</organism>
<keyword evidence="3" id="KW-1185">Reference proteome</keyword>
<dbReference type="InterPro" id="IPR007863">
    <property type="entry name" value="Peptidase_M16_C"/>
</dbReference>
<dbReference type="InterPro" id="IPR055130">
    <property type="entry name" value="PreP_C"/>
</dbReference>
<sequence>MTHPAFQHLRSHPIPALRLEFQEYRHSVTGARHLHLAADDPHNAFMVAFLTVPQDSTGVAHILEHTSLCGSQRYPVRDPFFMMIRRSLNTFMNAFTSSDWTAYPFASQNRKDFGNLLDVYLDATFFPLLDERDFAQEGHRLEFATPADPHSELVFKGIVFNEMKGALSSPVQRLGYALQQQLFPTITYHHNSGGDPAAIPDLSYEQLKAFHARHYHPSNAIFLTYGDIPAAEHQQCFEAQALSRFQALTLDLTIPAERRYIAPVVDLTYYPLDGAEALHDQTHIVLGWLLGLITDPLATLRARLLSDVLLDNSSSPLRNALETSEFGTAPSPMCGFDTSTREATFVCGLEGSNPECAEAVEQLIFKVLRQVAADGVPQDAVDAALHQLELSEREITGDGFPYGLHLLMEALTPAIHGGDPIPALDGDPLLEQLRVESREPDFIPRLARQLLIDNPHRVRLTMAPDPELSAKQAAMEQQRLAAIRTALSEADQARIMAQTQVLAERQQQPDDPELLPKVGLADVPADLKIVEGVSRPVGAVPATWYAQGTNGMVYLQAVLDLPALEADELDLLPLFCACLSEVGSAGRDYRTTQARQAAVTGGISARATVRGGVDDVQQVKGVLTLGGKALARNHAALADLLWETLTSARFDELPRLRELVAQMRAHREEAITDHGHMLALAAACSSLSSVAALSHRWDGLQGLKHLKALDDDLDDAEALAGFAGRLERLRDRLQQAPRQLLVVSEAERQDDIAAALAVHWREGYAASEPFTLAAPEPQPLRQGFRVNTQVNFCAKAYPTVAPNHPDAPALQVLGDFLRNGYLHRAIREQGGAYGGGAGYHPDSGSFRFYSYRDPRLADTLTDFDRALDWLQTCDHPARTLEEAILGIIAAIDKPGSPAGEAISAFSGTLFGRSPEQRRAYRQRILHVTLADLKRVAATYLQSDQAYCAVLSDARTLAEQENLTILTV</sequence>
<dbReference type="InterPro" id="IPR011249">
    <property type="entry name" value="Metalloenz_LuxS/M16"/>
</dbReference>
<proteinExistence type="predicted"/>
<dbReference type="GO" id="GO:0046872">
    <property type="term" value="F:metal ion binding"/>
    <property type="evidence" value="ECO:0007669"/>
    <property type="project" value="InterPro"/>
</dbReference>
<gene>
    <name evidence="2" type="ORF">BN874_190013</name>
</gene>
<dbReference type="PANTHER" id="PTHR43016:SF13">
    <property type="entry name" value="PRESEQUENCE PROTEASE, MITOCHONDRIAL"/>
    <property type="match status" value="1"/>
</dbReference>
<evidence type="ECO:0000313" key="3">
    <source>
        <dbReference type="Proteomes" id="UP000019184"/>
    </source>
</evidence>
<reference evidence="2 3" key="1">
    <citation type="journal article" date="2014" name="ISME J.">
        <title>Candidatus Competibacter-lineage genomes retrieved from metagenomes reveal functional metabolic diversity.</title>
        <authorList>
            <person name="McIlroy S.J."/>
            <person name="Albertsen M."/>
            <person name="Andresen E.K."/>
            <person name="Saunders A.M."/>
            <person name="Kristiansen R."/>
            <person name="Stokholm-Bjerregaard M."/>
            <person name="Nielsen K.L."/>
            <person name="Nielsen P.H."/>
        </authorList>
    </citation>
    <scope>NUCLEOTIDE SEQUENCE [LARGE SCALE GENOMIC DNA]</scope>
    <source>
        <strain evidence="2 3">Run_B_J11</strain>
    </source>
</reference>
<feature type="domain" description="Peptidase M16C associated" evidence="1">
    <location>
        <begin position="462"/>
        <end position="709"/>
    </location>
</feature>
<comment type="caution">
    <text evidence="2">The sequence shown here is derived from an EMBL/GenBank/DDBJ whole genome shotgun (WGS) entry which is preliminary data.</text>
</comment>
<dbReference type="PANTHER" id="PTHR43016">
    <property type="entry name" value="PRESEQUENCE PROTEASE"/>
    <property type="match status" value="1"/>
</dbReference>
<dbReference type="SMART" id="SM01264">
    <property type="entry name" value="M16C_associated"/>
    <property type="match status" value="1"/>
</dbReference>
<dbReference type="FunFam" id="3.30.830.10:FF:000011">
    <property type="entry name" value="Presequence protease, mitochondrial"/>
    <property type="match status" value="1"/>
</dbReference>
<dbReference type="Pfam" id="PF08367">
    <property type="entry name" value="M16C_assoc"/>
    <property type="match status" value="1"/>
</dbReference>
<dbReference type="GO" id="GO:0006508">
    <property type="term" value="P:proteolysis"/>
    <property type="evidence" value="ECO:0007669"/>
    <property type="project" value="InterPro"/>
</dbReference>
<dbReference type="SUPFAM" id="SSF63411">
    <property type="entry name" value="LuxS/MPP-like metallohydrolase"/>
    <property type="match status" value="4"/>
</dbReference>
<dbReference type="OrthoDB" id="9762027at2"/>
<evidence type="ECO:0000259" key="1">
    <source>
        <dbReference type="SMART" id="SM01264"/>
    </source>
</evidence>
<dbReference type="AlphaFoldDB" id="A0A7U7GAL4"/>
<dbReference type="EMBL" id="CBTK010000101">
    <property type="protein sequence ID" value="CDH44811.1"/>
    <property type="molecule type" value="Genomic_DNA"/>
</dbReference>
<dbReference type="Pfam" id="PF00675">
    <property type="entry name" value="Peptidase_M16"/>
    <property type="match status" value="1"/>
</dbReference>
<name>A0A7U7GAL4_9GAMM</name>